<dbReference type="PANTHER" id="PTHR30250:SF11">
    <property type="entry name" value="O-ANTIGEN TRANSPORTER-RELATED"/>
    <property type="match status" value="1"/>
</dbReference>
<evidence type="ECO:0000256" key="3">
    <source>
        <dbReference type="ARBA" id="ARBA00022692"/>
    </source>
</evidence>
<keyword evidence="4 6" id="KW-1133">Transmembrane helix</keyword>
<feature type="transmembrane region" description="Helical" evidence="6">
    <location>
        <begin position="143"/>
        <end position="163"/>
    </location>
</feature>
<evidence type="ECO:0000256" key="4">
    <source>
        <dbReference type="ARBA" id="ARBA00022989"/>
    </source>
</evidence>
<protein>
    <submittedName>
        <fullName evidence="7">Membrane protein involved in the export of O-antigen and teichoic acid</fullName>
    </submittedName>
</protein>
<keyword evidence="8" id="KW-1185">Reference proteome</keyword>
<dbReference type="PANTHER" id="PTHR30250">
    <property type="entry name" value="PST FAMILY PREDICTED COLANIC ACID TRANSPORTER"/>
    <property type="match status" value="1"/>
</dbReference>
<organism evidence="7 8">
    <name type="scientific">Marinobacter gudaonensis</name>
    <dbReference type="NCBI Taxonomy" id="375760"/>
    <lineage>
        <taxon>Bacteria</taxon>
        <taxon>Pseudomonadati</taxon>
        <taxon>Pseudomonadota</taxon>
        <taxon>Gammaproteobacteria</taxon>
        <taxon>Pseudomonadales</taxon>
        <taxon>Marinobacteraceae</taxon>
        <taxon>Marinobacter</taxon>
    </lineage>
</organism>
<feature type="transmembrane region" description="Helical" evidence="6">
    <location>
        <begin position="12"/>
        <end position="31"/>
    </location>
</feature>
<dbReference type="RefSeq" id="WP_139229626.1">
    <property type="nucleotide sequence ID" value="NZ_FOYV01000001.1"/>
</dbReference>
<evidence type="ECO:0000256" key="5">
    <source>
        <dbReference type="ARBA" id="ARBA00023136"/>
    </source>
</evidence>
<sequence length="413" mass="46691">MRINAQAINVFIRGLTLGVRFSLILFLSIYLTPSELGLFGLISVSVIYSLYFVGLDFYTFSLRFLVGKPIELWPRYLFSEGILFLSLYLIFLPALLLVFHFGLLPWWTSGFVALLIVLEHISQEVSRLAIAAGRPVFSSILTFTRQASWVLFIIPLMSIFPGFRTLEAVLSFWVFGSSLSVCLCAFYLWSMNWRGSLSNFNFGWIKKGVVVAIPLLLASLALRGVTTFDRYFFEAFNSKDLLGAYSLYIGMAGAMLTFLDAGVFAFLYPKLIAQSKDSSWSGFRKTLNLLRQQTVMFSVLMFFGASALGPLIFYFLPYPIYFENWPLFIFVLIGVLFSIFGMMPHYALYALSEDRVIVCSNVFGFLVFVILALTLKDVTPYWSVVLAVILSALGIWLSKEVGLRLVLRKVSTC</sequence>
<proteinExistence type="predicted"/>
<feature type="transmembrane region" description="Helical" evidence="6">
    <location>
        <begin position="381"/>
        <end position="398"/>
    </location>
</feature>
<gene>
    <name evidence="7" type="ORF">SAMN04488073_0952</name>
</gene>
<feature type="transmembrane region" description="Helical" evidence="6">
    <location>
        <begin position="209"/>
        <end position="225"/>
    </location>
</feature>
<dbReference type="GO" id="GO:0005886">
    <property type="term" value="C:plasma membrane"/>
    <property type="evidence" value="ECO:0007669"/>
    <property type="project" value="UniProtKB-SubCell"/>
</dbReference>
<feature type="transmembrane region" description="Helical" evidence="6">
    <location>
        <begin position="356"/>
        <end position="375"/>
    </location>
</feature>
<dbReference type="EMBL" id="FOYV01000001">
    <property type="protein sequence ID" value="SFR42298.1"/>
    <property type="molecule type" value="Genomic_DNA"/>
</dbReference>
<feature type="transmembrane region" description="Helical" evidence="6">
    <location>
        <begin position="37"/>
        <end position="55"/>
    </location>
</feature>
<keyword evidence="5 6" id="KW-0472">Membrane</keyword>
<dbReference type="InterPro" id="IPR050833">
    <property type="entry name" value="Poly_Biosynth_Transport"/>
</dbReference>
<accession>A0A1I6GJE1</accession>
<feature type="transmembrane region" description="Helical" evidence="6">
    <location>
        <begin position="76"/>
        <end position="98"/>
    </location>
</feature>
<evidence type="ECO:0000256" key="2">
    <source>
        <dbReference type="ARBA" id="ARBA00022475"/>
    </source>
</evidence>
<dbReference type="STRING" id="375760.SAMN04488073_0952"/>
<evidence type="ECO:0000256" key="1">
    <source>
        <dbReference type="ARBA" id="ARBA00004651"/>
    </source>
</evidence>
<feature type="transmembrane region" description="Helical" evidence="6">
    <location>
        <begin position="294"/>
        <end position="315"/>
    </location>
</feature>
<evidence type="ECO:0000313" key="7">
    <source>
        <dbReference type="EMBL" id="SFR42298.1"/>
    </source>
</evidence>
<comment type="subcellular location">
    <subcellularLocation>
        <location evidence="1">Cell membrane</location>
        <topology evidence="1">Multi-pass membrane protein</topology>
    </subcellularLocation>
</comment>
<evidence type="ECO:0000256" key="6">
    <source>
        <dbReference type="SAM" id="Phobius"/>
    </source>
</evidence>
<reference evidence="8" key="1">
    <citation type="submission" date="2016-10" db="EMBL/GenBank/DDBJ databases">
        <authorList>
            <person name="Varghese N."/>
            <person name="Submissions S."/>
        </authorList>
    </citation>
    <scope>NUCLEOTIDE SEQUENCE [LARGE SCALE GENOMIC DNA]</scope>
    <source>
        <strain evidence="8">CGMCC 1.6294</strain>
    </source>
</reference>
<dbReference type="OrthoDB" id="8046861at2"/>
<dbReference type="AlphaFoldDB" id="A0A1I6GJE1"/>
<keyword evidence="3 6" id="KW-0812">Transmembrane</keyword>
<feature type="transmembrane region" description="Helical" evidence="6">
    <location>
        <begin position="327"/>
        <end position="349"/>
    </location>
</feature>
<feature type="transmembrane region" description="Helical" evidence="6">
    <location>
        <begin position="169"/>
        <end position="189"/>
    </location>
</feature>
<feature type="transmembrane region" description="Helical" evidence="6">
    <location>
        <begin position="245"/>
        <end position="268"/>
    </location>
</feature>
<dbReference type="Proteomes" id="UP000199290">
    <property type="component" value="Unassembled WGS sequence"/>
</dbReference>
<name>A0A1I6GJE1_9GAMM</name>
<feature type="transmembrane region" description="Helical" evidence="6">
    <location>
        <begin position="104"/>
        <end position="122"/>
    </location>
</feature>
<keyword evidence="2" id="KW-1003">Cell membrane</keyword>
<evidence type="ECO:0000313" key="8">
    <source>
        <dbReference type="Proteomes" id="UP000199290"/>
    </source>
</evidence>